<evidence type="ECO:0000313" key="6">
    <source>
        <dbReference type="Proteomes" id="UP000429607"/>
    </source>
</evidence>
<organism evidence="5 7">
    <name type="scientific">Phytophthora rubi</name>
    <dbReference type="NCBI Taxonomy" id="129364"/>
    <lineage>
        <taxon>Eukaryota</taxon>
        <taxon>Sar</taxon>
        <taxon>Stramenopiles</taxon>
        <taxon>Oomycota</taxon>
        <taxon>Peronosporomycetes</taxon>
        <taxon>Peronosporales</taxon>
        <taxon>Peronosporaceae</taxon>
        <taxon>Phytophthora</taxon>
    </lineage>
</organism>
<sequence length="752" mass="80430">MRLATILLALASTGVLGQDKLNATQQLKLTANDDLVCFWQSGMSCDLTEAVNDLRLGVEERCELGVPDPLDYTGDYSTMTSQLASVQITAAKMGGTKSSSTKKIPWTKYTANPALLQSEILFDEPGKYEMEIVATDDADDEVSCVGCVAILDQYRPRYGGVGSCPDTSSSPKKVSKSLTKAELDNCKKLEAGYVKYTDNSNVLNNPSSGELCYKSTDRFSMVKLFRESEKSCSSLTSTCFDDATFGLNLANLKTTPLTTTSLQSPCADLESSLNQQCTWCCRKTRKLKEQCKAYACSTDYDSNPTQAITCEGDDTALNRCSLNVCLEAKGADIVTASVTVKGTVQTASTAVLNALPKKPTGSDVAKNVYYSTPCTSFSATDTNCRYTAKLSQLLDVTRAFPTTFPTPPSTLDIKDFVFWRYNVNGRSFIKWDPLADTAITFTDSTTTIVLEAWTACGMAYSTTFTVNLYLHSTLACSKFPAMWKVVEKPGVQGTEGAYCAYGGSDFAVLKLDMAVADVLQQSDTTVTGSYTGVTCNIMVKPTGGADTSVVRLLQDSSSTTISKYYGVELVSNPSTAQKTTGVVRCTFTRTPRSNSLVLVSAATDTNSIECSQTFAFTDCDKPNFELGNDVCADKCAGDSAPGVYEACGGWVVTSTETTTLMKAASTPTCCTKCSQAMTCNAVGSTDIKRCEPPSTPLLLADEVNLKSFDATIVVLLGASAAIAAAVLSVVRHRAHAGAPSVDSQGGYYTLID</sequence>
<evidence type="ECO:0000313" key="8">
    <source>
        <dbReference type="Proteomes" id="UP000435112"/>
    </source>
</evidence>
<gene>
    <name evidence="4" type="ORF">PR001_g10352</name>
    <name evidence="3" type="ORF">PR002_g10499</name>
    <name evidence="5" type="ORF">PR003_g9750</name>
</gene>
<accession>A0A6A4FRC3</accession>
<name>A0A6A4FRC3_9STRA</name>
<keyword evidence="7" id="KW-1185">Reference proteome</keyword>
<proteinExistence type="predicted"/>
<evidence type="ECO:0000256" key="2">
    <source>
        <dbReference type="SAM" id="SignalP"/>
    </source>
</evidence>
<dbReference type="EMBL" id="QXFU01000596">
    <property type="protein sequence ID" value="KAE9028083.1"/>
    <property type="molecule type" value="Genomic_DNA"/>
</dbReference>
<keyword evidence="1" id="KW-0812">Transmembrane</keyword>
<feature type="transmembrane region" description="Helical" evidence="1">
    <location>
        <begin position="710"/>
        <end position="730"/>
    </location>
</feature>
<evidence type="ECO:0000256" key="1">
    <source>
        <dbReference type="SAM" id="Phobius"/>
    </source>
</evidence>
<dbReference type="Proteomes" id="UP000435112">
    <property type="component" value="Unassembled WGS sequence"/>
</dbReference>
<dbReference type="AlphaFoldDB" id="A0A6A4FRC3"/>
<dbReference type="Proteomes" id="UP000429607">
    <property type="component" value="Unassembled WGS sequence"/>
</dbReference>
<evidence type="ECO:0000313" key="5">
    <source>
        <dbReference type="EMBL" id="KAE9341904.1"/>
    </source>
</evidence>
<keyword evidence="2" id="KW-0732">Signal</keyword>
<reference evidence="5 7" key="1">
    <citation type="submission" date="2018-08" db="EMBL/GenBank/DDBJ databases">
        <title>Genomic investigation of the strawberry pathogen Phytophthora fragariae indicates pathogenicity is determined by transcriptional variation in three key races.</title>
        <authorList>
            <person name="Adams T.M."/>
            <person name="Armitage A.D."/>
            <person name="Sobczyk M.K."/>
            <person name="Bates H.J."/>
            <person name="Dunwell J.M."/>
            <person name="Nellist C.F."/>
            <person name="Harrison R.J."/>
        </authorList>
    </citation>
    <scope>NUCLEOTIDE SEQUENCE [LARGE SCALE GENOMIC DNA]</scope>
    <source>
        <strain evidence="4 6">SCRP249</strain>
        <strain evidence="3 8">SCRP324</strain>
        <strain evidence="5 7">SCRP333</strain>
    </source>
</reference>
<evidence type="ECO:0000313" key="7">
    <source>
        <dbReference type="Proteomes" id="UP000434957"/>
    </source>
</evidence>
<keyword evidence="1" id="KW-1133">Transmembrane helix</keyword>
<dbReference type="OrthoDB" id="123104at2759"/>
<dbReference type="EMBL" id="QXFV01000605">
    <property type="protein sequence ID" value="KAE9032992.1"/>
    <property type="molecule type" value="Genomic_DNA"/>
</dbReference>
<dbReference type="EMBL" id="QXFT01000513">
    <property type="protein sequence ID" value="KAE9341904.1"/>
    <property type="molecule type" value="Genomic_DNA"/>
</dbReference>
<dbReference type="Proteomes" id="UP000434957">
    <property type="component" value="Unassembled WGS sequence"/>
</dbReference>
<keyword evidence="1" id="KW-0472">Membrane</keyword>
<protein>
    <submittedName>
        <fullName evidence="5">Uncharacterized protein</fullName>
    </submittedName>
</protein>
<evidence type="ECO:0000313" key="3">
    <source>
        <dbReference type="EMBL" id="KAE9028083.1"/>
    </source>
</evidence>
<feature type="signal peptide" evidence="2">
    <location>
        <begin position="1"/>
        <end position="17"/>
    </location>
</feature>
<comment type="caution">
    <text evidence="5">The sequence shown here is derived from an EMBL/GenBank/DDBJ whole genome shotgun (WGS) entry which is preliminary data.</text>
</comment>
<evidence type="ECO:0000313" key="4">
    <source>
        <dbReference type="EMBL" id="KAE9032992.1"/>
    </source>
</evidence>
<feature type="chain" id="PRO_5036167739" evidence="2">
    <location>
        <begin position="18"/>
        <end position="752"/>
    </location>
</feature>